<sequence length="64" mass="7241">MQLLTKLSNGNNAPLSRFTLLSISIAWWLKFAKTNVLLKNLYSYLGGHKEILGMWIADNQGAKF</sequence>
<accession>A0ABQ0IAR7</accession>
<protein>
    <submittedName>
        <fullName evidence="1">Uncharacterized protein</fullName>
    </submittedName>
</protein>
<proteinExistence type="predicted"/>
<comment type="caution">
    <text evidence="1">The sequence shown here is derived from an EMBL/GenBank/DDBJ whole genome shotgun (WGS) entry which is preliminary data.</text>
</comment>
<keyword evidence="2" id="KW-1185">Reference proteome</keyword>
<organism evidence="1 2">
    <name type="scientific">Paraglaciecola agarilytica NO2</name>
    <dbReference type="NCBI Taxonomy" id="1125747"/>
    <lineage>
        <taxon>Bacteria</taxon>
        <taxon>Pseudomonadati</taxon>
        <taxon>Pseudomonadota</taxon>
        <taxon>Gammaproteobacteria</taxon>
        <taxon>Alteromonadales</taxon>
        <taxon>Alteromonadaceae</taxon>
        <taxon>Paraglaciecola</taxon>
    </lineage>
</organism>
<evidence type="ECO:0000313" key="2">
    <source>
        <dbReference type="Proteomes" id="UP000008372"/>
    </source>
</evidence>
<reference evidence="1 2" key="1">
    <citation type="journal article" date="2014" name="Environ. Microbiol.">
        <title>Comparative genomics of the marine bacterial genus Glaciecola reveals the high degree of genomic diversity and genomic characteristic for cold adaptation.</title>
        <authorList>
            <person name="Qin Q.L."/>
            <person name="Xie B.B."/>
            <person name="Yu Y."/>
            <person name="Shu Y.L."/>
            <person name="Rong J.C."/>
            <person name="Zhang Y.J."/>
            <person name="Zhao D.L."/>
            <person name="Chen X.L."/>
            <person name="Zhang X.Y."/>
            <person name="Chen B."/>
            <person name="Zhou B.C."/>
            <person name="Zhang Y.Z."/>
        </authorList>
    </citation>
    <scope>NUCLEOTIDE SEQUENCE [LARGE SCALE GENOMIC DNA]</scope>
    <source>
        <strain evidence="1 2">NO2</strain>
    </source>
</reference>
<name>A0ABQ0IAR7_9ALTE</name>
<dbReference type="EMBL" id="BAEK01000065">
    <property type="protein sequence ID" value="GAC06435.1"/>
    <property type="molecule type" value="Genomic_DNA"/>
</dbReference>
<gene>
    <name evidence="1" type="ORF">GAGA_3602</name>
</gene>
<dbReference type="Proteomes" id="UP000008372">
    <property type="component" value="Unassembled WGS sequence"/>
</dbReference>
<evidence type="ECO:0000313" key="1">
    <source>
        <dbReference type="EMBL" id="GAC06435.1"/>
    </source>
</evidence>